<keyword evidence="2" id="KW-1185">Reference proteome</keyword>
<reference evidence="1 2" key="1">
    <citation type="submission" date="2021-01" db="EMBL/GenBank/DDBJ databases">
        <title>Whole genome shotgun sequence of Catellatospora coxensis NBRC 107359.</title>
        <authorList>
            <person name="Komaki H."/>
            <person name="Tamura T."/>
        </authorList>
    </citation>
    <scope>NUCLEOTIDE SEQUENCE [LARGE SCALE GENOMIC DNA]</scope>
    <source>
        <strain evidence="1 2">NBRC 107359</strain>
    </source>
</reference>
<dbReference type="NCBIfam" id="TIGR03544">
    <property type="entry name" value="DivI1A_domain"/>
    <property type="match status" value="2"/>
</dbReference>
<dbReference type="EMBL" id="BONI01000042">
    <property type="protein sequence ID" value="GIG08081.1"/>
    <property type="molecule type" value="Genomic_DNA"/>
</dbReference>
<dbReference type="InterPro" id="IPR019933">
    <property type="entry name" value="DivIVA_domain"/>
</dbReference>
<evidence type="ECO:0000313" key="1">
    <source>
        <dbReference type="EMBL" id="GIG08081.1"/>
    </source>
</evidence>
<evidence type="ECO:0000313" key="2">
    <source>
        <dbReference type="Proteomes" id="UP000630887"/>
    </source>
</evidence>
<dbReference type="RefSeq" id="WP_203694398.1">
    <property type="nucleotide sequence ID" value="NZ_BAAALC010000042.1"/>
</dbReference>
<proteinExistence type="predicted"/>
<comment type="caution">
    <text evidence="1">The sequence shown here is derived from an EMBL/GenBank/DDBJ whole genome shotgun (WGS) entry which is preliminary data.</text>
</comment>
<dbReference type="AlphaFoldDB" id="A0A8J3PAR2"/>
<organism evidence="1 2">
    <name type="scientific">Catellatospora coxensis</name>
    <dbReference type="NCBI Taxonomy" id="310354"/>
    <lineage>
        <taxon>Bacteria</taxon>
        <taxon>Bacillati</taxon>
        <taxon>Actinomycetota</taxon>
        <taxon>Actinomycetes</taxon>
        <taxon>Micromonosporales</taxon>
        <taxon>Micromonosporaceae</taxon>
        <taxon>Catellatospora</taxon>
    </lineage>
</organism>
<evidence type="ECO:0008006" key="3">
    <source>
        <dbReference type="Google" id="ProtNLM"/>
    </source>
</evidence>
<gene>
    <name evidence="1" type="ORF">Cco03nite_47810</name>
</gene>
<sequence>MQPHPDFTVVLRGFDRTQVDALLAEVDRGELSLADNPRTDFTVVMRGYDREQVHAYLGLLAAQQAAEGERPGAGPDGSIPTVPLVALRDPAFPRAALFTKGYDPAQVDALVARIAPVLAGGGGISSAEVEQAAFPLVRKGYDVEQVDAYLGAVVTRLRAEGR</sequence>
<protein>
    <recommendedName>
        <fullName evidence="3">DivIVA domain-containing protein</fullName>
    </recommendedName>
</protein>
<accession>A0A8J3PAR2</accession>
<dbReference type="Proteomes" id="UP000630887">
    <property type="component" value="Unassembled WGS sequence"/>
</dbReference>
<name>A0A8J3PAR2_9ACTN</name>